<keyword evidence="2" id="KW-0812">Transmembrane</keyword>
<keyword evidence="2" id="KW-1133">Transmembrane helix</keyword>
<sequence length="513" mass="55280">MSSSAITATTTTTTPITDQSDTADMSSSADTTDQASYSNAPQEQTVTESPVPESTTVAETTSEPPTTTTTTTVMEATAIQTTENQIEPTTQAHATTKAAEATLTTQKAQGYTASYNENQQYSQPTADIQQQSIAPNPTLTLTETSIASISPTIVVITSSSGVSTVLSTSTCMPGSAATTSNVCSSVLAAQEANAAKITVAQIAGIVVGVLGLFSLVVACILFKKRKNSKTNNKRRISPFFYMNDQHPDPEKSLAFDTSTAALCQSYKNEPPNGAPATNSSASDMSESVCGDYIFYSNSTDYRRSSSIMHQQGINEKLTVITTPTKSHHHTHTGYASSPLNMDASATISTPTTLYPHTKRSDSSEPHKQTSSYNPFSSRQQDVHRTSAEIDTDNYTLSAMQLFQSSSNRNTTTTTTTTTTTATSRPISSAMGSFVCNSRQQYRPSLHDSMYLGSSCNNSSSDDSSTIRSLPVAQPPPPRFSRHHRQESSLDPHLYQQQQQQQPYTMSLWDDHLN</sequence>
<feature type="region of interest" description="Disordered" evidence="1">
    <location>
        <begin position="402"/>
        <end position="424"/>
    </location>
</feature>
<organism evidence="3 4">
    <name type="scientific">Mucor circinelloides f. circinelloides (strain 1006PhL)</name>
    <name type="common">Mucormycosis agent</name>
    <name type="synonym">Calyptromyces circinelloides</name>
    <dbReference type="NCBI Taxonomy" id="1220926"/>
    <lineage>
        <taxon>Eukaryota</taxon>
        <taxon>Fungi</taxon>
        <taxon>Fungi incertae sedis</taxon>
        <taxon>Mucoromycota</taxon>
        <taxon>Mucoromycotina</taxon>
        <taxon>Mucoromycetes</taxon>
        <taxon>Mucorales</taxon>
        <taxon>Mucorineae</taxon>
        <taxon>Mucoraceae</taxon>
        <taxon>Mucor</taxon>
    </lineage>
</organism>
<proteinExistence type="predicted"/>
<evidence type="ECO:0000256" key="1">
    <source>
        <dbReference type="SAM" id="MobiDB-lite"/>
    </source>
</evidence>
<dbReference type="EMBL" id="KE124045">
    <property type="protein sequence ID" value="EPB84214.1"/>
    <property type="molecule type" value="Genomic_DNA"/>
</dbReference>
<keyword evidence="4" id="KW-1185">Reference proteome</keyword>
<dbReference type="InParanoid" id="S2J3K2"/>
<dbReference type="VEuPathDB" id="FungiDB:HMPREF1544_09006"/>
<evidence type="ECO:0000256" key="2">
    <source>
        <dbReference type="SAM" id="Phobius"/>
    </source>
</evidence>
<feature type="region of interest" description="Disordered" evidence="1">
    <location>
        <begin position="452"/>
        <end position="502"/>
    </location>
</feature>
<feature type="region of interest" description="Disordered" evidence="1">
    <location>
        <begin position="1"/>
        <end position="70"/>
    </location>
</feature>
<feature type="region of interest" description="Disordered" evidence="1">
    <location>
        <begin position="350"/>
        <end position="384"/>
    </location>
</feature>
<gene>
    <name evidence="3" type="ORF">HMPREF1544_09006</name>
</gene>
<feature type="compositionally biased region" description="Low complexity" evidence="1">
    <location>
        <begin position="50"/>
        <end position="70"/>
    </location>
</feature>
<reference evidence="4" key="1">
    <citation type="submission" date="2013-05" db="EMBL/GenBank/DDBJ databases">
        <title>The Genome sequence of Mucor circinelloides f. circinelloides 1006PhL.</title>
        <authorList>
            <consortium name="The Broad Institute Genomics Platform"/>
            <person name="Cuomo C."/>
            <person name="Earl A."/>
            <person name="Findley K."/>
            <person name="Lee S.C."/>
            <person name="Walker B."/>
            <person name="Young S."/>
            <person name="Zeng Q."/>
            <person name="Gargeya S."/>
            <person name="Fitzgerald M."/>
            <person name="Haas B."/>
            <person name="Abouelleil A."/>
            <person name="Allen A.W."/>
            <person name="Alvarado L."/>
            <person name="Arachchi H.M."/>
            <person name="Berlin A.M."/>
            <person name="Chapman S.B."/>
            <person name="Gainer-Dewar J."/>
            <person name="Goldberg J."/>
            <person name="Griggs A."/>
            <person name="Gujja S."/>
            <person name="Hansen M."/>
            <person name="Howarth C."/>
            <person name="Imamovic A."/>
            <person name="Ireland A."/>
            <person name="Larimer J."/>
            <person name="McCowan C."/>
            <person name="Murphy C."/>
            <person name="Pearson M."/>
            <person name="Poon T.W."/>
            <person name="Priest M."/>
            <person name="Roberts A."/>
            <person name="Saif S."/>
            <person name="Shea T."/>
            <person name="Sisk P."/>
            <person name="Sykes S."/>
            <person name="Wortman J."/>
            <person name="Nusbaum C."/>
            <person name="Birren B."/>
        </authorList>
    </citation>
    <scope>NUCLEOTIDE SEQUENCE [LARGE SCALE GENOMIC DNA]</scope>
    <source>
        <strain evidence="4">1006PhL</strain>
    </source>
</reference>
<name>S2J3K2_MUCC1</name>
<dbReference type="OrthoDB" id="2279455at2759"/>
<dbReference type="AlphaFoldDB" id="S2J3K2"/>
<protein>
    <submittedName>
        <fullName evidence="3">Uncharacterized protein</fullName>
    </submittedName>
</protein>
<feature type="compositionally biased region" description="Low complexity" evidence="1">
    <location>
        <begin position="1"/>
        <end position="36"/>
    </location>
</feature>
<feature type="transmembrane region" description="Helical" evidence="2">
    <location>
        <begin position="202"/>
        <end position="222"/>
    </location>
</feature>
<feature type="compositionally biased region" description="Low complexity" evidence="1">
    <location>
        <begin position="453"/>
        <end position="463"/>
    </location>
</feature>
<evidence type="ECO:0000313" key="4">
    <source>
        <dbReference type="Proteomes" id="UP000014254"/>
    </source>
</evidence>
<keyword evidence="2" id="KW-0472">Membrane</keyword>
<feature type="compositionally biased region" description="Basic and acidic residues" evidence="1">
    <location>
        <begin position="358"/>
        <end position="367"/>
    </location>
</feature>
<feature type="compositionally biased region" description="Polar residues" evidence="1">
    <location>
        <begin position="37"/>
        <end position="48"/>
    </location>
</feature>
<feature type="compositionally biased region" description="Low complexity" evidence="1">
    <location>
        <begin position="410"/>
        <end position="422"/>
    </location>
</feature>
<feature type="compositionally biased region" description="Polar residues" evidence="1">
    <location>
        <begin position="368"/>
        <end position="379"/>
    </location>
</feature>
<evidence type="ECO:0000313" key="3">
    <source>
        <dbReference type="EMBL" id="EPB84214.1"/>
    </source>
</evidence>
<dbReference type="Proteomes" id="UP000014254">
    <property type="component" value="Unassembled WGS sequence"/>
</dbReference>
<accession>S2J3K2</accession>